<dbReference type="PANTHER" id="PTHR46601:SF2">
    <property type="entry name" value="UBIQUITIN-LIKE PROTEASE FAMILY PROFILE DOMAIN-CONTAINING PROTEIN"/>
    <property type="match status" value="1"/>
</dbReference>
<feature type="region of interest" description="Disordered" evidence="1">
    <location>
        <begin position="40"/>
        <end position="135"/>
    </location>
</feature>
<accession>A0A9P0G7G8</accession>
<gene>
    <name evidence="2" type="ORF">PSYICH_LOCUS40</name>
</gene>
<feature type="region of interest" description="Disordered" evidence="1">
    <location>
        <begin position="1"/>
        <end position="22"/>
    </location>
</feature>
<keyword evidence="3" id="KW-1185">Reference proteome</keyword>
<feature type="compositionally biased region" description="Basic and acidic residues" evidence="1">
    <location>
        <begin position="9"/>
        <end position="20"/>
    </location>
</feature>
<sequence>MAPIKKQKDKVTDERSEKVKLNMRRMRERIRNNPEMYEEYKRKERERYHKRKQEGKIKLIEDSTEREKRSKRKLWRESSKKHREGRRIIQNIIKADTPPPSPVPPGEGEGNNQVHYNPGTSKQFQQGKKQSRKHKRELLKKIEKLQKSNEALKKKVEKYKKRAHRVNKKHKVTDPDSPGAKVYELLKNPNVKQEEIKKKLLLGEVITKQVQENLQGEQSLEGKRKVLKAVSGRLMKKYRFLNGLSTMSPKLCKSKILPKKRKLIKSTLRKTIQVFLERDENSRMMPGKKDTITRFNCKKQKRYLNDSLQIIHDKFIKAYPHYEKLSYPEFCKNRPFWVLISNVRIRETCLCMQHENMSLIVSKLRLLHIINESSPDQLCKKLCCCDGLLGEKCLDRTCEGCKDRHINVNDFNEEEDITYKIWKTQKVKIVVRGKEKECQKTIKEEIRSTKGLLMEKLKENLPKYMLHLRNIIHQYRALDDVKKNLSVNEILIHLDFSENYNCKYGQEVQSAHFGGSKPQISLHTVFVYKGTIEGDLPDHNYCTISKNLRHDPSAI</sequence>
<evidence type="ECO:0000313" key="2">
    <source>
        <dbReference type="EMBL" id="CAH1099577.1"/>
    </source>
</evidence>
<name>A0A9P0G7G8_9CUCU</name>
<dbReference type="EMBL" id="OV651813">
    <property type="protein sequence ID" value="CAH1099577.1"/>
    <property type="molecule type" value="Genomic_DNA"/>
</dbReference>
<protein>
    <submittedName>
        <fullName evidence="2">Uncharacterized protein</fullName>
    </submittedName>
</protein>
<dbReference type="Proteomes" id="UP001153636">
    <property type="component" value="Chromosome 1"/>
</dbReference>
<evidence type="ECO:0000313" key="3">
    <source>
        <dbReference type="Proteomes" id="UP001153636"/>
    </source>
</evidence>
<feature type="compositionally biased region" description="Polar residues" evidence="1">
    <location>
        <begin position="110"/>
        <end position="128"/>
    </location>
</feature>
<feature type="compositionally biased region" description="Basic residues" evidence="1">
    <location>
        <begin position="69"/>
        <end position="85"/>
    </location>
</feature>
<reference evidence="2" key="1">
    <citation type="submission" date="2022-01" db="EMBL/GenBank/DDBJ databases">
        <authorList>
            <person name="King R."/>
        </authorList>
    </citation>
    <scope>NUCLEOTIDE SEQUENCE</scope>
</reference>
<dbReference type="AlphaFoldDB" id="A0A9P0G7G8"/>
<proteinExistence type="predicted"/>
<feature type="compositionally biased region" description="Basic and acidic residues" evidence="1">
    <location>
        <begin position="54"/>
        <end position="68"/>
    </location>
</feature>
<dbReference type="PANTHER" id="PTHR46601">
    <property type="entry name" value="ULP_PROTEASE DOMAIN-CONTAINING PROTEIN"/>
    <property type="match status" value="1"/>
</dbReference>
<evidence type="ECO:0000256" key="1">
    <source>
        <dbReference type="SAM" id="MobiDB-lite"/>
    </source>
</evidence>
<dbReference type="OrthoDB" id="6780355at2759"/>
<organism evidence="2 3">
    <name type="scientific">Psylliodes chrysocephalus</name>
    <dbReference type="NCBI Taxonomy" id="3402493"/>
    <lineage>
        <taxon>Eukaryota</taxon>
        <taxon>Metazoa</taxon>
        <taxon>Ecdysozoa</taxon>
        <taxon>Arthropoda</taxon>
        <taxon>Hexapoda</taxon>
        <taxon>Insecta</taxon>
        <taxon>Pterygota</taxon>
        <taxon>Neoptera</taxon>
        <taxon>Endopterygota</taxon>
        <taxon>Coleoptera</taxon>
        <taxon>Polyphaga</taxon>
        <taxon>Cucujiformia</taxon>
        <taxon>Chrysomeloidea</taxon>
        <taxon>Chrysomelidae</taxon>
        <taxon>Galerucinae</taxon>
        <taxon>Alticini</taxon>
        <taxon>Psylliodes</taxon>
    </lineage>
</organism>